<dbReference type="HOGENOM" id="CLU_1555375_0_0_1"/>
<keyword evidence="2" id="KW-1185">Reference proteome</keyword>
<protein>
    <submittedName>
        <fullName evidence="1">Uncharacterized protein</fullName>
    </submittedName>
</protein>
<organism evidence="1 2">
    <name type="scientific">Galerina marginata (strain CBS 339.88)</name>
    <dbReference type="NCBI Taxonomy" id="685588"/>
    <lineage>
        <taxon>Eukaryota</taxon>
        <taxon>Fungi</taxon>
        <taxon>Dikarya</taxon>
        <taxon>Basidiomycota</taxon>
        <taxon>Agaricomycotina</taxon>
        <taxon>Agaricomycetes</taxon>
        <taxon>Agaricomycetidae</taxon>
        <taxon>Agaricales</taxon>
        <taxon>Agaricineae</taxon>
        <taxon>Strophariaceae</taxon>
        <taxon>Galerina</taxon>
    </lineage>
</organism>
<sequence>MNTLGTWSTSDSTCRRPGLSRTAEPCVKIKPQTYFHRRQREERWGAGCGPGPPSRGGIHRDARFGPVGGNEQSAKKQTLAFINIDSQSMQNVEGYRGLHDDDEIHGHIDKVALVSYPKVLKGKAHMTHAATSGIHFVSRKASRRSSEHKYHATYKAVTRRLIEREAKRLRLN</sequence>
<name>A0A067S937_GALM3</name>
<accession>A0A067S937</accession>
<reference evidence="2" key="1">
    <citation type="journal article" date="2014" name="Proc. Natl. Acad. Sci. U.S.A.">
        <title>Extensive sampling of basidiomycete genomes demonstrates inadequacy of the white-rot/brown-rot paradigm for wood decay fungi.</title>
        <authorList>
            <person name="Riley R."/>
            <person name="Salamov A.A."/>
            <person name="Brown D.W."/>
            <person name="Nagy L.G."/>
            <person name="Floudas D."/>
            <person name="Held B.W."/>
            <person name="Levasseur A."/>
            <person name="Lombard V."/>
            <person name="Morin E."/>
            <person name="Otillar R."/>
            <person name="Lindquist E.A."/>
            <person name="Sun H."/>
            <person name="LaButti K.M."/>
            <person name="Schmutz J."/>
            <person name="Jabbour D."/>
            <person name="Luo H."/>
            <person name="Baker S.E."/>
            <person name="Pisabarro A.G."/>
            <person name="Walton J.D."/>
            <person name="Blanchette R.A."/>
            <person name="Henrissat B."/>
            <person name="Martin F."/>
            <person name="Cullen D."/>
            <person name="Hibbett D.S."/>
            <person name="Grigoriev I.V."/>
        </authorList>
    </citation>
    <scope>NUCLEOTIDE SEQUENCE [LARGE SCALE GENOMIC DNA]</scope>
    <source>
        <strain evidence="2">CBS 339.88</strain>
    </source>
</reference>
<evidence type="ECO:0000313" key="1">
    <source>
        <dbReference type="EMBL" id="KDR67390.1"/>
    </source>
</evidence>
<dbReference type="EMBL" id="KL142415">
    <property type="protein sequence ID" value="KDR67390.1"/>
    <property type="molecule type" value="Genomic_DNA"/>
</dbReference>
<dbReference type="Proteomes" id="UP000027222">
    <property type="component" value="Unassembled WGS sequence"/>
</dbReference>
<gene>
    <name evidence="1" type="ORF">GALMADRAFT_232061</name>
</gene>
<proteinExistence type="predicted"/>
<evidence type="ECO:0000313" key="2">
    <source>
        <dbReference type="Proteomes" id="UP000027222"/>
    </source>
</evidence>
<dbReference type="AlphaFoldDB" id="A0A067S937"/>